<name>A0AB36SZY3_9BACI</name>
<organism evidence="1 2">
    <name type="scientific">Bacillus toyonensis</name>
    <dbReference type="NCBI Taxonomy" id="155322"/>
    <lineage>
        <taxon>Bacteria</taxon>
        <taxon>Bacillati</taxon>
        <taxon>Bacillota</taxon>
        <taxon>Bacilli</taxon>
        <taxon>Bacillales</taxon>
        <taxon>Bacillaceae</taxon>
        <taxon>Bacillus</taxon>
        <taxon>Bacillus cereus group</taxon>
    </lineage>
</organism>
<comment type="caution">
    <text evidence="1">The sequence shown here is derived from an EMBL/GenBank/DDBJ whole genome shotgun (WGS) entry which is preliminary data.</text>
</comment>
<accession>A0AB36SZY3</accession>
<proteinExistence type="predicted"/>
<dbReference type="EMBL" id="NUAP01000040">
    <property type="protein sequence ID" value="PEN86053.1"/>
    <property type="molecule type" value="Genomic_DNA"/>
</dbReference>
<protein>
    <submittedName>
        <fullName evidence="1">Uncharacterized protein</fullName>
    </submittedName>
</protein>
<dbReference type="AlphaFoldDB" id="A0AB36SZY3"/>
<evidence type="ECO:0000313" key="1">
    <source>
        <dbReference type="EMBL" id="PEN86053.1"/>
    </source>
</evidence>
<evidence type="ECO:0000313" key="2">
    <source>
        <dbReference type="Proteomes" id="UP000220078"/>
    </source>
</evidence>
<gene>
    <name evidence="1" type="ORF">CN551_22305</name>
</gene>
<dbReference type="Proteomes" id="UP000220078">
    <property type="component" value="Unassembled WGS sequence"/>
</dbReference>
<sequence length="150" mass="18128">MCRNCQNRIKTFTKSVIITFSTNAEYAHLSPNLYRIIFYKKYGIRINRYVPHFGMGNLKVPKFDAVLVNQERIDIEKEITQRKILWNTTRFFYCPDKKIFFDFLYNPIFTYISAVPPNKVQYVEKFQTYMNYFQCTKMLSIKLSTFTRLF</sequence>
<reference evidence="1 2" key="1">
    <citation type="submission" date="2017-09" db="EMBL/GenBank/DDBJ databases">
        <title>Large-scale bioinformatics analysis of Bacillus genomes uncovers conserved roles of natural products in bacterial physiology.</title>
        <authorList>
            <consortium name="Agbiome Team Llc"/>
            <person name="Bleich R.M."/>
            <person name="Kirk G.J."/>
            <person name="Santa Maria K.C."/>
            <person name="Allen S.E."/>
            <person name="Farag S."/>
            <person name="Shank E.A."/>
            <person name="Bowers A."/>
        </authorList>
    </citation>
    <scope>NUCLEOTIDE SEQUENCE [LARGE SCALE GENOMIC DNA]</scope>
    <source>
        <strain evidence="1 2">AFS027629</strain>
    </source>
</reference>